<dbReference type="Pfam" id="PF00589">
    <property type="entry name" value="Phage_integrase"/>
    <property type="match status" value="1"/>
</dbReference>
<evidence type="ECO:0000259" key="7">
    <source>
        <dbReference type="PROSITE" id="PS51900"/>
    </source>
</evidence>
<dbReference type="InterPro" id="IPR011010">
    <property type="entry name" value="DNA_brk_join_enz"/>
</dbReference>
<dbReference type="InterPro" id="IPR010998">
    <property type="entry name" value="Integrase_recombinase_N"/>
</dbReference>
<dbReference type="InterPro" id="IPR050090">
    <property type="entry name" value="Tyrosine_recombinase_XerCD"/>
</dbReference>
<dbReference type="PROSITE" id="PS51898">
    <property type="entry name" value="TYR_RECOMBINASE"/>
    <property type="match status" value="1"/>
</dbReference>
<dbReference type="InterPro" id="IPR013762">
    <property type="entry name" value="Integrase-like_cat_sf"/>
</dbReference>
<dbReference type="GO" id="GO:0015074">
    <property type="term" value="P:DNA integration"/>
    <property type="evidence" value="ECO:0007669"/>
    <property type="project" value="UniProtKB-KW"/>
</dbReference>
<proteinExistence type="predicted"/>
<dbReference type="GO" id="GO:0006310">
    <property type="term" value="P:DNA recombination"/>
    <property type="evidence" value="ECO:0007669"/>
    <property type="project" value="UniProtKB-KW"/>
</dbReference>
<dbReference type="PROSITE" id="PS51900">
    <property type="entry name" value="CB"/>
    <property type="match status" value="1"/>
</dbReference>
<dbReference type="InterPro" id="IPR004107">
    <property type="entry name" value="Integrase_SAM-like_N"/>
</dbReference>
<dbReference type="InterPro" id="IPR002104">
    <property type="entry name" value="Integrase_catalytic"/>
</dbReference>
<keyword evidence="1" id="KW-0159">Chromosome partition</keyword>
<gene>
    <name evidence="8" type="primary">xerD_2</name>
    <name evidence="8" type="ORF">DSCA_25200</name>
</gene>
<reference evidence="8 9" key="1">
    <citation type="submission" date="2019-11" db="EMBL/GenBank/DDBJ databases">
        <title>Comparative genomics of hydrocarbon-degrading Desulfosarcina strains.</title>
        <authorList>
            <person name="Watanabe M."/>
            <person name="Kojima H."/>
            <person name="Fukui M."/>
        </authorList>
    </citation>
    <scope>NUCLEOTIDE SEQUENCE [LARGE SCALE GENOMIC DNA]</scope>
    <source>
        <strain evidence="8 9">PL12</strain>
    </source>
</reference>
<evidence type="ECO:0000256" key="1">
    <source>
        <dbReference type="ARBA" id="ARBA00022829"/>
    </source>
</evidence>
<dbReference type="Proteomes" id="UP000427906">
    <property type="component" value="Chromosome"/>
</dbReference>
<dbReference type="OrthoDB" id="9801717at2"/>
<dbReference type="GO" id="GO:0007059">
    <property type="term" value="P:chromosome segregation"/>
    <property type="evidence" value="ECO:0007669"/>
    <property type="project" value="UniProtKB-KW"/>
</dbReference>
<dbReference type="RefSeq" id="WP_155316732.1">
    <property type="nucleotide sequence ID" value="NZ_AP021874.1"/>
</dbReference>
<evidence type="ECO:0000259" key="6">
    <source>
        <dbReference type="PROSITE" id="PS51898"/>
    </source>
</evidence>
<evidence type="ECO:0000313" key="9">
    <source>
        <dbReference type="Proteomes" id="UP000427906"/>
    </source>
</evidence>
<keyword evidence="3 5" id="KW-0238">DNA-binding</keyword>
<dbReference type="PANTHER" id="PTHR30349:SF81">
    <property type="entry name" value="TYROSINE RECOMBINASE XERC"/>
    <property type="match status" value="1"/>
</dbReference>
<evidence type="ECO:0000313" key="8">
    <source>
        <dbReference type="EMBL" id="BBO68590.1"/>
    </source>
</evidence>
<evidence type="ECO:0000256" key="5">
    <source>
        <dbReference type="PROSITE-ProRule" id="PRU01248"/>
    </source>
</evidence>
<accession>A0A5K7YKA5</accession>
<keyword evidence="9" id="KW-1185">Reference proteome</keyword>
<dbReference type="InterPro" id="IPR044068">
    <property type="entry name" value="CB"/>
</dbReference>
<name>A0A5K7YKA5_9BACT</name>
<evidence type="ECO:0000256" key="4">
    <source>
        <dbReference type="ARBA" id="ARBA00023172"/>
    </source>
</evidence>
<organism evidence="8 9">
    <name type="scientific">Desulfosarcina alkanivorans</name>
    <dbReference type="NCBI Taxonomy" id="571177"/>
    <lineage>
        <taxon>Bacteria</taxon>
        <taxon>Pseudomonadati</taxon>
        <taxon>Thermodesulfobacteriota</taxon>
        <taxon>Desulfobacteria</taxon>
        <taxon>Desulfobacterales</taxon>
        <taxon>Desulfosarcinaceae</taxon>
        <taxon>Desulfosarcina</taxon>
    </lineage>
</organism>
<dbReference type="AlphaFoldDB" id="A0A5K7YKA5"/>
<dbReference type="KEGG" id="dalk:DSCA_25200"/>
<keyword evidence="4" id="KW-0233">DNA recombination</keyword>
<dbReference type="Gene3D" id="1.10.443.10">
    <property type="entry name" value="Intergrase catalytic core"/>
    <property type="match status" value="1"/>
</dbReference>
<keyword evidence="2" id="KW-0229">DNA integration</keyword>
<evidence type="ECO:0000256" key="3">
    <source>
        <dbReference type="ARBA" id="ARBA00023125"/>
    </source>
</evidence>
<sequence length="311" mass="35772">MNETHFKSLSVAYLRSLKVRNLSERTIDHVDWMLAKFLAYLEGCGVTHVEQIASQTIREYQMALFESLNSRGQPNSIAYQNRMLSAAKNFTRFLKDNDYIVSDPGGNVAYAKEPKKLPRGVLTPAEARRIIHAPDVKTVIGYRDRTILEVLYSSAIRKDELNKLTLADVDYQDGFLRIIEGKGKKDRIVPIGRIACRYLENYIKSVRGELIVDPYNAHLFLTMQGKTFSKNVVWKLVKKYAKKAKLKKNVHPHTFRHSCATAMLKNKADIRTIQKLLGHASLDSTQVYTHLSITDLKDIHRRCHPREREKM</sequence>
<feature type="domain" description="Core-binding (CB)" evidence="7">
    <location>
        <begin position="4"/>
        <end position="95"/>
    </location>
</feature>
<dbReference type="Pfam" id="PF02899">
    <property type="entry name" value="Phage_int_SAM_1"/>
    <property type="match status" value="1"/>
</dbReference>
<dbReference type="GO" id="GO:0003677">
    <property type="term" value="F:DNA binding"/>
    <property type="evidence" value="ECO:0007669"/>
    <property type="project" value="UniProtKB-UniRule"/>
</dbReference>
<protein>
    <submittedName>
        <fullName evidence="8">Tyrosine recombinase XerD</fullName>
    </submittedName>
</protein>
<feature type="domain" description="Tyr recombinase" evidence="6">
    <location>
        <begin position="116"/>
        <end position="301"/>
    </location>
</feature>
<dbReference type="Gene3D" id="1.10.150.130">
    <property type="match status" value="1"/>
</dbReference>
<dbReference type="EMBL" id="AP021874">
    <property type="protein sequence ID" value="BBO68590.1"/>
    <property type="molecule type" value="Genomic_DNA"/>
</dbReference>
<dbReference type="SUPFAM" id="SSF56349">
    <property type="entry name" value="DNA breaking-rejoining enzymes"/>
    <property type="match status" value="1"/>
</dbReference>
<dbReference type="PANTHER" id="PTHR30349">
    <property type="entry name" value="PHAGE INTEGRASE-RELATED"/>
    <property type="match status" value="1"/>
</dbReference>
<evidence type="ECO:0000256" key="2">
    <source>
        <dbReference type="ARBA" id="ARBA00022908"/>
    </source>
</evidence>